<feature type="compositionally biased region" description="Basic and acidic residues" evidence="7">
    <location>
        <begin position="232"/>
        <end position="247"/>
    </location>
</feature>
<keyword evidence="11" id="KW-1185">Reference proteome</keyword>
<evidence type="ECO:0000256" key="5">
    <source>
        <dbReference type="ARBA" id="ARBA00023136"/>
    </source>
</evidence>
<feature type="transmembrane region" description="Helical" evidence="8">
    <location>
        <begin position="551"/>
        <end position="574"/>
    </location>
</feature>
<feature type="transmembrane region" description="Helical" evidence="8">
    <location>
        <begin position="867"/>
        <end position="885"/>
    </location>
</feature>
<evidence type="ECO:0000256" key="4">
    <source>
        <dbReference type="ARBA" id="ARBA00022989"/>
    </source>
</evidence>
<keyword evidence="2" id="KW-1003">Cell membrane</keyword>
<feature type="region of interest" description="Disordered" evidence="7">
    <location>
        <begin position="216"/>
        <end position="253"/>
    </location>
</feature>
<evidence type="ECO:0000256" key="7">
    <source>
        <dbReference type="SAM" id="MobiDB-lite"/>
    </source>
</evidence>
<sequence length="902" mass="90156">MLTSPTLRLTLVQMRRSVGRLAAAGLAVVISTAFVAATLQAGTVITRTTYDQVAAQYADADLVVFDREGTMTAADVDAVRDVDGVAAADGFQGAYAELVHGGRAVYQSLVGAPSDPRLSPLVLADGAWPDRPDRIALPADAAELFGVGVGDTITSTRCIQGERPAVDKNGAECFGGRQAVERLTVSGVVDDPRGAYAAGGGVAVVTPKALRDRLASVPADGGKADAGSADGAGRKKADAADGKKADAADGTNTAGPAGMRTLVVALDHPGDPAAVAAARDALAAAVPSATGVTTPREYAQDVVSAISDGQNIVYLVFVLALAAVSLVVAGLVIANTFQVLVAQRSHTLALLRCVGAGTGQVYRGVLLEAAVLGTVASAGGIVVGSLLVQAGLLVAPNFDLGVTLPRSVPLSLPVVLGPLGVGLLVTLAAALAPARAASRVAPLAALRPSDAPGRHGTGRGRGVLAALATLGGLVLLGAGVALGMDGRVDVGLFATVLGGSVSLAGVIVGSVFWLPRVAAGFGRLVGAGGPAARLASANALRNPRRTAATSTALLIGVTLVSMMTTGAASARAALDDELDARFPVDLQLTGTTLDRDGAPAAVPAVVTEALADVDGLGAVVPVTNLSAERADGGRPVQVAVVDPADLRAVANTPADADLLRPGTLVVPERAARLYGLEGADTVELTGPGGDLTLDVVHSGSRSDRAYLTPHDLDALAPDHPAGELWAGVDDEHDAADVVTAVQDAVSTTGETVGIAGIVVQRSAYQQIIDVILAIVVGLLAVAVLIALIGVANTLSLSVIDRTRENAMLRAIGLSRGQLRATLAVEGMVIAGVGAVLGVLLGLLYGWAGATTALSTLGTVPLVVPWPDVAAVLGVALVAGLVASVVPARAAVRIRPVAALATE</sequence>
<dbReference type="EMBL" id="JACGWV010000002">
    <property type="protein sequence ID" value="MBA8810042.1"/>
    <property type="molecule type" value="Genomic_DNA"/>
</dbReference>
<feature type="transmembrane region" description="Helical" evidence="8">
    <location>
        <begin position="312"/>
        <end position="334"/>
    </location>
</feature>
<reference evidence="10 11" key="1">
    <citation type="submission" date="2020-07" db="EMBL/GenBank/DDBJ databases">
        <title>Sequencing the genomes of 1000 actinobacteria strains.</title>
        <authorList>
            <person name="Klenk H.-P."/>
        </authorList>
    </citation>
    <scope>NUCLEOTIDE SEQUENCE [LARGE SCALE GENOMIC DNA]</scope>
    <source>
        <strain evidence="10 11">DSM 44121</strain>
    </source>
</reference>
<proteinExistence type="inferred from homology"/>
<feature type="transmembrane region" description="Helical" evidence="8">
    <location>
        <begin position="770"/>
        <end position="799"/>
    </location>
</feature>
<evidence type="ECO:0000256" key="3">
    <source>
        <dbReference type="ARBA" id="ARBA00022692"/>
    </source>
</evidence>
<keyword evidence="4 8" id="KW-1133">Transmembrane helix</keyword>
<evidence type="ECO:0000313" key="11">
    <source>
        <dbReference type="Proteomes" id="UP000540568"/>
    </source>
</evidence>
<evidence type="ECO:0000256" key="6">
    <source>
        <dbReference type="ARBA" id="ARBA00038076"/>
    </source>
</evidence>
<feature type="transmembrane region" description="Helical" evidence="8">
    <location>
        <begin position="410"/>
        <end position="432"/>
    </location>
</feature>
<keyword evidence="5 8" id="KW-0472">Membrane</keyword>
<comment type="caution">
    <text evidence="10">The sequence shown here is derived from an EMBL/GenBank/DDBJ whole genome shotgun (WGS) entry which is preliminary data.</text>
</comment>
<dbReference type="Pfam" id="PF02687">
    <property type="entry name" value="FtsX"/>
    <property type="match status" value="2"/>
</dbReference>
<dbReference type="InterPro" id="IPR050250">
    <property type="entry name" value="Macrolide_Exporter_MacB"/>
</dbReference>
<evidence type="ECO:0000313" key="10">
    <source>
        <dbReference type="EMBL" id="MBA8810042.1"/>
    </source>
</evidence>
<evidence type="ECO:0000256" key="2">
    <source>
        <dbReference type="ARBA" id="ARBA00022475"/>
    </source>
</evidence>
<feature type="compositionally biased region" description="Low complexity" evidence="7">
    <location>
        <begin position="219"/>
        <end position="231"/>
    </location>
</feature>
<dbReference type="InterPro" id="IPR003838">
    <property type="entry name" value="ABC3_permease_C"/>
</dbReference>
<feature type="domain" description="ABC3 transporter permease C-terminal" evidence="9">
    <location>
        <begin position="778"/>
        <end position="894"/>
    </location>
</feature>
<organism evidence="10 11">
    <name type="scientific">Promicromonospora sukumoe</name>
    <dbReference type="NCBI Taxonomy" id="88382"/>
    <lineage>
        <taxon>Bacteria</taxon>
        <taxon>Bacillati</taxon>
        <taxon>Actinomycetota</taxon>
        <taxon>Actinomycetes</taxon>
        <taxon>Micrococcales</taxon>
        <taxon>Promicromonosporaceae</taxon>
        <taxon>Promicromonospora</taxon>
    </lineage>
</organism>
<dbReference type="Proteomes" id="UP000540568">
    <property type="component" value="Unassembled WGS sequence"/>
</dbReference>
<feature type="transmembrane region" description="Helical" evidence="8">
    <location>
        <begin position="463"/>
        <end position="484"/>
    </location>
</feature>
<dbReference type="RefSeq" id="WP_312877149.1">
    <property type="nucleotide sequence ID" value="NZ_JACGWV010000002.1"/>
</dbReference>
<comment type="similarity">
    <text evidence="6">Belongs to the ABC-4 integral membrane protein family.</text>
</comment>
<protein>
    <submittedName>
        <fullName evidence="10">Putative ABC transport system permease protein</fullName>
    </submittedName>
</protein>
<gene>
    <name evidence="10" type="ORF">FHX71_004018</name>
</gene>
<evidence type="ECO:0000256" key="1">
    <source>
        <dbReference type="ARBA" id="ARBA00004651"/>
    </source>
</evidence>
<dbReference type="GO" id="GO:0005886">
    <property type="term" value="C:plasma membrane"/>
    <property type="evidence" value="ECO:0007669"/>
    <property type="project" value="UniProtKB-SubCell"/>
</dbReference>
<dbReference type="PANTHER" id="PTHR30572">
    <property type="entry name" value="MEMBRANE COMPONENT OF TRANSPORTER-RELATED"/>
    <property type="match status" value="1"/>
</dbReference>
<feature type="transmembrane region" description="Helical" evidence="8">
    <location>
        <begin position="820"/>
        <end position="847"/>
    </location>
</feature>
<keyword evidence="3 8" id="KW-0812">Transmembrane</keyword>
<dbReference type="AlphaFoldDB" id="A0A7W3PFV1"/>
<dbReference type="PANTHER" id="PTHR30572:SF4">
    <property type="entry name" value="ABC TRANSPORTER PERMEASE YTRF"/>
    <property type="match status" value="1"/>
</dbReference>
<evidence type="ECO:0000256" key="8">
    <source>
        <dbReference type="SAM" id="Phobius"/>
    </source>
</evidence>
<feature type="transmembrane region" description="Helical" evidence="8">
    <location>
        <begin position="490"/>
        <end position="514"/>
    </location>
</feature>
<dbReference type="GO" id="GO:0022857">
    <property type="term" value="F:transmembrane transporter activity"/>
    <property type="evidence" value="ECO:0007669"/>
    <property type="project" value="TreeGrafter"/>
</dbReference>
<feature type="domain" description="ABC3 transporter permease C-terminal" evidence="9">
    <location>
        <begin position="321"/>
        <end position="440"/>
    </location>
</feature>
<comment type="subcellular location">
    <subcellularLocation>
        <location evidence="1">Cell membrane</location>
        <topology evidence="1">Multi-pass membrane protein</topology>
    </subcellularLocation>
</comment>
<accession>A0A7W3PFV1</accession>
<evidence type="ECO:0000259" key="9">
    <source>
        <dbReference type="Pfam" id="PF02687"/>
    </source>
</evidence>
<feature type="transmembrane region" description="Helical" evidence="8">
    <location>
        <begin position="369"/>
        <end position="390"/>
    </location>
</feature>
<name>A0A7W3PFV1_9MICO</name>